<dbReference type="InterPro" id="IPR027417">
    <property type="entry name" value="P-loop_NTPase"/>
</dbReference>
<dbReference type="Gene3D" id="3.40.50.300">
    <property type="entry name" value="P-loop containing nucleotide triphosphate hydrolases"/>
    <property type="match status" value="1"/>
</dbReference>
<evidence type="ECO:0000256" key="7">
    <source>
        <dbReference type="ARBA" id="ARBA00023163"/>
    </source>
</evidence>
<dbReference type="InterPro" id="IPR002197">
    <property type="entry name" value="HTH_Fis"/>
</dbReference>
<dbReference type="CDD" id="cd00009">
    <property type="entry name" value="AAA"/>
    <property type="match status" value="1"/>
</dbReference>
<keyword evidence="7" id="KW-0804">Transcription</keyword>
<dbReference type="FunFam" id="3.40.50.300:FF:000006">
    <property type="entry name" value="DNA-binding transcriptional regulator NtrC"/>
    <property type="match status" value="1"/>
</dbReference>
<dbReference type="Gene3D" id="3.30.450.40">
    <property type="match status" value="1"/>
</dbReference>
<dbReference type="InterPro" id="IPR002078">
    <property type="entry name" value="Sigma_54_int"/>
</dbReference>
<dbReference type="PRINTS" id="PR01590">
    <property type="entry name" value="HTHFIS"/>
</dbReference>
<feature type="domain" description="Sigma-54 factor interaction" evidence="8">
    <location>
        <begin position="337"/>
        <end position="566"/>
    </location>
</feature>
<evidence type="ECO:0000256" key="1">
    <source>
        <dbReference type="ARBA" id="ARBA00022741"/>
    </source>
</evidence>
<dbReference type="Pfam" id="PF00158">
    <property type="entry name" value="Sigma54_activat"/>
    <property type="match status" value="1"/>
</dbReference>
<dbReference type="Gene3D" id="1.10.10.60">
    <property type="entry name" value="Homeodomain-like"/>
    <property type="match status" value="1"/>
</dbReference>
<dbReference type="Gene3D" id="1.10.8.60">
    <property type="match status" value="1"/>
</dbReference>
<name>A0A963YUP2_9PROT</name>
<dbReference type="SUPFAM" id="SSF46689">
    <property type="entry name" value="Homeodomain-like"/>
    <property type="match status" value="1"/>
</dbReference>
<sequence length="651" mass="71027">MPGRQPDPQGLRPFNIQHDSASRQTMCAWERFLTDDPQGTGAVGSFVVSSWLRSRELGINPRGKAAPLAALGDAMTHLRERHGDLLGAAADVFATSTQLFSGSRSLMLLTNPDGIVLDAIGDNQTLDAGQSIHLMQGGDWREDTVGTNGIGTALATRRPAQVHASEHFCEGIKAWTCAAAPIFERGTGRVLGILDISGPTNTYQRNNLSLAISIARQIEMTLSEKASRERLQLLEICLQRLSARDVAGLVVIDREGRLVHNSGCLPDLVPLGQRLPGFDMQGTADDWVVSLPATLRTDRLDVIRLNGRAIGAMLIIPEKPLRRAIPAQTAETGFGAIIGQSPQLAQALTRVRQLRDKRVPVLIEGETGVGKELFARALHGEIQDNHPFVVFNCGAVVKDLLASELFGYARGAFTGATTTGAIGRFEQAHGGTLCLDEIGEMPLDLQSILLRVLEDGVIYRLGSGQPHRVDVRLVAMTNRALLEEVAAGRFRRDLYHRLSVTRIQPPALRDRVGDVDMLIAHFNRHLATRHGIAERLFGEPVLALLRDYDWPGNVRELRNLVESLLLMSDDPVVTKDEVMALLEHAVAHASKPTQGPSSGASLEEAERAAIVLATQHCHGNLAEAARALRISRSTLYRKMERYRLSPHGADY</sequence>
<evidence type="ECO:0000256" key="4">
    <source>
        <dbReference type="ARBA" id="ARBA00023015"/>
    </source>
</evidence>
<dbReference type="InterPro" id="IPR025662">
    <property type="entry name" value="Sigma_54_int_dom_ATP-bd_1"/>
</dbReference>
<keyword evidence="3" id="KW-0902">Two-component regulatory system</keyword>
<dbReference type="GO" id="GO:0005524">
    <property type="term" value="F:ATP binding"/>
    <property type="evidence" value="ECO:0007669"/>
    <property type="project" value="UniProtKB-KW"/>
</dbReference>
<proteinExistence type="predicted"/>
<dbReference type="Pfam" id="PF25601">
    <property type="entry name" value="AAA_lid_14"/>
    <property type="match status" value="1"/>
</dbReference>
<evidence type="ECO:0000256" key="6">
    <source>
        <dbReference type="ARBA" id="ARBA00023159"/>
    </source>
</evidence>
<dbReference type="PANTHER" id="PTHR32071">
    <property type="entry name" value="TRANSCRIPTIONAL REGULATORY PROTEIN"/>
    <property type="match status" value="1"/>
</dbReference>
<dbReference type="InterPro" id="IPR025944">
    <property type="entry name" value="Sigma_54_int_dom_CS"/>
</dbReference>
<dbReference type="PROSITE" id="PS50045">
    <property type="entry name" value="SIGMA54_INTERACT_4"/>
    <property type="match status" value="1"/>
</dbReference>
<organism evidence="9 10">
    <name type="scientific">Acidisoma silvae</name>
    <dbReference type="NCBI Taxonomy" id="2802396"/>
    <lineage>
        <taxon>Bacteria</taxon>
        <taxon>Pseudomonadati</taxon>
        <taxon>Pseudomonadota</taxon>
        <taxon>Alphaproteobacteria</taxon>
        <taxon>Acetobacterales</taxon>
        <taxon>Acidocellaceae</taxon>
        <taxon>Acidisoma</taxon>
    </lineage>
</organism>
<dbReference type="Pfam" id="PF01590">
    <property type="entry name" value="GAF"/>
    <property type="match status" value="1"/>
</dbReference>
<dbReference type="InterPro" id="IPR003018">
    <property type="entry name" value="GAF"/>
</dbReference>
<keyword evidence="4" id="KW-0805">Transcription regulation</keyword>
<evidence type="ECO:0000256" key="2">
    <source>
        <dbReference type="ARBA" id="ARBA00022840"/>
    </source>
</evidence>
<dbReference type="InterPro" id="IPR058031">
    <property type="entry name" value="AAA_lid_NorR"/>
</dbReference>
<dbReference type="GO" id="GO:0000160">
    <property type="term" value="P:phosphorelay signal transduction system"/>
    <property type="evidence" value="ECO:0007669"/>
    <property type="project" value="UniProtKB-KW"/>
</dbReference>
<dbReference type="GO" id="GO:0006355">
    <property type="term" value="P:regulation of DNA-templated transcription"/>
    <property type="evidence" value="ECO:0007669"/>
    <property type="project" value="InterPro"/>
</dbReference>
<evidence type="ECO:0000259" key="8">
    <source>
        <dbReference type="PROSITE" id="PS50045"/>
    </source>
</evidence>
<dbReference type="InterPro" id="IPR029016">
    <property type="entry name" value="GAF-like_dom_sf"/>
</dbReference>
<keyword evidence="6" id="KW-0010">Activator</keyword>
<dbReference type="Pfam" id="PF02954">
    <property type="entry name" value="HTH_8"/>
    <property type="match status" value="1"/>
</dbReference>
<reference evidence="9" key="1">
    <citation type="journal article" date="2021" name="Microorganisms">
        <title>Acidisoma silvae sp. nov. and Acidisomacellulosilytica sp. nov., Two Acidophilic Bacteria Isolated from Decaying Wood, Hydrolyzing Cellulose and Producing Poly-3-hydroxybutyrate.</title>
        <authorList>
            <person name="Mieszkin S."/>
            <person name="Pouder E."/>
            <person name="Uroz S."/>
            <person name="Simon-Colin C."/>
            <person name="Alain K."/>
        </authorList>
    </citation>
    <scope>NUCLEOTIDE SEQUENCE</scope>
    <source>
        <strain evidence="9">HW T2.11</strain>
    </source>
</reference>
<keyword evidence="1" id="KW-0547">Nucleotide-binding</keyword>
<dbReference type="GO" id="GO:0043565">
    <property type="term" value="F:sequence-specific DNA binding"/>
    <property type="evidence" value="ECO:0007669"/>
    <property type="project" value="InterPro"/>
</dbReference>
<keyword evidence="2" id="KW-0067">ATP-binding</keyword>
<dbReference type="Proteomes" id="UP000708298">
    <property type="component" value="Unassembled WGS sequence"/>
</dbReference>
<evidence type="ECO:0000313" key="9">
    <source>
        <dbReference type="EMBL" id="MCB8876882.1"/>
    </source>
</evidence>
<reference evidence="9" key="2">
    <citation type="submission" date="2021-01" db="EMBL/GenBank/DDBJ databases">
        <authorList>
            <person name="Mieszkin S."/>
            <person name="Pouder E."/>
            <person name="Alain K."/>
        </authorList>
    </citation>
    <scope>NUCLEOTIDE SEQUENCE</scope>
    <source>
        <strain evidence="9">HW T2.11</strain>
    </source>
</reference>
<dbReference type="SMART" id="SM00382">
    <property type="entry name" value="AAA"/>
    <property type="match status" value="1"/>
</dbReference>
<evidence type="ECO:0000313" key="10">
    <source>
        <dbReference type="Proteomes" id="UP000708298"/>
    </source>
</evidence>
<dbReference type="PROSITE" id="PS00675">
    <property type="entry name" value="SIGMA54_INTERACT_1"/>
    <property type="match status" value="1"/>
</dbReference>
<dbReference type="PROSITE" id="PS00688">
    <property type="entry name" value="SIGMA54_INTERACT_3"/>
    <property type="match status" value="1"/>
</dbReference>
<keyword evidence="5" id="KW-0238">DNA-binding</keyword>
<dbReference type="InterPro" id="IPR009057">
    <property type="entry name" value="Homeodomain-like_sf"/>
</dbReference>
<comment type="caution">
    <text evidence="9">The sequence shown here is derived from an EMBL/GenBank/DDBJ whole genome shotgun (WGS) entry which is preliminary data.</text>
</comment>
<dbReference type="PANTHER" id="PTHR32071:SF81">
    <property type="entry name" value="PROPIONATE CATABOLISM OPERON REGULATORY PROTEIN"/>
    <property type="match status" value="1"/>
</dbReference>
<dbReference type="RefSeq" id="WP_227322538.1">
    <property type="nucleotide sequence ID" value="NZ_JAESVB010000008.1"/>
</dbReference>
<dbReference type="AlphaFoldDB" id="A0A963YUP2"/>
<keyword evidence="10" id="KW-1185">Reference proteome</keyword>
<dbReference type="SUPFAM" id="SSF52540">
    <property type="entry name" value="P-loop containing nucleoside triphosphate hydrolases"/>
    <property type="match status" value="1"/>
</dbReference>
<dbReference type="InterPro" id="IPR003593">
    <property type="entry name" value="AAA+_ATPase"/>
</dbReference>
<evidence type="ECO:0000256" key="5">
    <source>
        <dbReference type="ARBA" id="ARBA00023125"/>
    </source>
</evidence>
<accession>A0A963YUP2</accession>
<protein>
    <submittedName>
        <fullName evidence="9">Sigma-54-dependent Fis family transcriptional regulator</fullName>
    </submittedName>
</protein>
<evidence type="ECO:0000256" key="3">
    <source>
        <dbReference type="ARBA" id="ARBA00023012"/>
    </source>
</evidence>
<gene>
    <name evidence="9" type="ORF">ASILVAE211_16940</name>
</gene>
<dbReference type="EMBL" id="JAESVB010000008">
    <property type="protein sequence ID" value="MCB8876882.1"/>
    <property type="molecule type" value="Genomic_DNA"/>
</dbReference>